<name>C3XBU7_OXAFO</name>
<dbReference type="EMBL" id="GG658170">
    <property type="protein sequence ID" value="EEO30673.1"/>
    <property type="molecule type" value="Genomic_DNA"/>
</dbReference>
<sequence length="132" mass="15441">MLVIFKSKAGGDIIMFEENAKQILDLLNKDTDKGIITAEQTADAIVKLENEIERRKMIEAQEKAERERIEKEEREKKEKEEEEEGKDPKDDRKKEVTRPEPPVSFSARTYPFMQLLKAANKKKKDIYWGVQT</sequence>
<dbReference type="HOGENOM" id="CLU_146690_0_0_4"/>
<evidence type="ECO:0000313" key="2">
    <source>
        <dbReference type="EMBL" id="EEO30673.1"/>
    </source>
</evidence>
<dbReference type="OrthoDB" id="5296629at2"/>
<dbReference type="InterPro" id="IPR014991">
    <property type="entry name" value="DUF1840"/>
</dbReference>
<organism evidence="2 3">
    <name type="scientific">Oxalobacter formigenes OXCC13</name>
    <dbReference type="NCBI Taxonomy" id="556269"/>
    <lineage>
        <taxon>Bacteria</taxon>
        <taxon>Pseudomonadati</taxon>
        <taxon>Pseudomonadota</taxon>
        <taxon>Betaproteobacteria</taxon>
        <taxon>Burkholderiales</taxon>
        <taxon>Oxalobacteraceae</taxon>
        <taxon>Oxalobacter</taxon>
    </lineage>
</organism>
<feature type="compositionally biased region" description="Basic and acidic residues" evidence="1">
    <location>
        <begin position="86"/>
        <end position="98"/>
    </location>
</feature>
<dbReference type="STRING" id="847.BRW83_0391"/>
<evidence type="ECO:0008006" key="4">
    <source>
        <dbReference type="Google" id="ProtNLM"/>
    </source>
</evidence>
<keyword evidence="3" id="KW-1185">Reference proteome</keyword>
<dbReference type="AlphaFoldDB" id="C3XBU7"/>
<evidence type="ECO:0000313" key="3">
    <source>
        <dbReference type="Proteomes" id="UP000005089"/>
    </source>
</evidence>
<dbReference type="Pfam" id="PF08895">
    <property type="entry name" value="DUF1840"/>
    <property type="match status" value="1"/>
</dbReference>
<proteinExistence type="predicted"/>
<reference evidence="2 3" key="1">
    <citation type="submission" date="2009-02" db="EMBL/GenBank/DDBJ databases">
        <title>The Genome Sequence of Oxalobacter formigenes OXCC13.</title>
        <authorList>
            <consortium name="The Broad Institute Genome Sequencing Platform"/>
            <person name="Ward D."/>
            <person name="Young S.K."/>
            <person name="Kodira C.D."/>
            <person name="Zeng Q."/>
            <person name="Koehrsen M."/>
            <person name="Alvarado L."/>
            <person name="Berlin A."/>
            <person name="Borenstein D."/>
            <person name="Chen Z."/>
            <person name="Engels R."/>
            <person name="Freedman E."/>
            <person name="Gellesch M."/>
            <person name="Goldberg J."/>
            <person name="Griggs A."/>
            <person name="Gujja S."/>
            <person name="Heiman D."/>
            <person name="Hepburn T."/>
            <person name="Howarth C."/>
            <person name="Jen D."/>
            <person name="Larson L."/>
            <person name="Lewis B."/>
            <person name="Mehta T."/>
            <person name="Park D."/>
            <person name="Pearson M."/>
            <person name="Roberts A."/>
            <person name="Saif S."/>
            <person name="Shea T."/>
            <person name="Shenoy N."/>
            <person name="Sisk P."/>
            <person name="Stolte C."/>
            <person name="Sykes S."/>
            <person name="Walk T."/>
            <person name="White J."/>
            <person name="Yandava C."/>
            <person name="Allison M.J."/>
            <person name="Lander E."/>
            <person name="Nusbaum C."/>
            <person name="Galagan J."/>
            <person name="Birren B."/>
        </authorList>
    </citation>
    <scope>NUCLEOTIDE SEQUENCE [LARGE SCALE GENOMIC DNA]</scope>
    <source>
        <strain evidence="2 3">OXCC13</strain>
    </source>
</reference>
<dbReference type="GeneID" id="77134299"/>
<dbReference type="eggNOG" id="ENOG5033BY9">
    <property type="taxonomic scope" value="Bacteria"/>
</dbReference>
<feature type="compositionally biased region" description="Basic and acidic residues" evidence="1">
    <location>
        <begin position="59"/>
        <end position="79"/>
    </location>
</feature>
<dbReference type="RefSeq" id="WP_005882031.1">
    <property type="nucleotide sequence ID" value="NZ_CP019430.1"/>
</dbReference>
<protein>
    <recommendedName>
        <fullName evidence="4">DUF1840 domain-containing protein</fullName>
    </recommendedName>
</protein>
<evidence type="ECO:0000256" key="1">
    <source>
        <dbReference type="SAM" id="MobiDB-lite"/>
    </source>
</evidence>
<accession>C3XBU7</accession>
<gene>
    <name evidence="2" type="ORF">OFBG_01701</name>
</gene>
<feature type="region of interest" description="Disordered" evidence="1">
    <location>
        <begin position="59"/>
        <end position="105"/>
    </location>
</feature>
<dbReference type="Proteomes" id="UP000005089">
    <property type="component" value="Unassembled WGS sequence"/>
</dbReference>